<evidence type="ECO:0000313" key="6">
    <source>
        <dbReference type="Proteomes" id="UP000195787"/>
    </source>
</evidence>
<keyword evidence="1 5" id="KW-0808">Transferase</keyword>
<evidence type="ECO:0000259" key="4">
    <source>
        <dbReference type="SMART" id="SM00563"/>
    </source>
</evidence>
<dbReference type="GeneID" id="303174254"/>
<feature type="domain" description="Phospholipid/glycerol acyltransferase" evidence="4">
    <location>
        <begin position="42"/>
        <end position="162"/>
    </location>
</feature>
<protein>
    <submittedName>
        <fullName evidence="5">1-acyl-sn-glycerol-3-phosphate acyltransferase</fullName>
        <ecNumber evidence="5">2.3.1.51</ecNumber>
    </submittedName>
</protein>
<dbReference type="InterPro" id="IPR002123">
    <property type="entry name" value="Plipid/glycerol_acylTrfase"/>
</dbReference>
<dbReference type="CDD" id="cd07989">
    <property type="entry name" value="LPLAT_AGPAT-like"/>
    <property type="match status" value="1"/>
</dbReference>
<dbReference type="Proteomes" id="UP000195787">
    <property type="component" value="Unassembled WGS sequence"/>
</dbReference>
<feature type="region of interest" description="Disordered" evidence="3">
    <location>
        <begin position="225"/>
        <end position="246"/>
    </location>
</feature>
<evidence type="ECO:0000256" key="1">
    <source>
        <dbReference type="ARBA" id="ARBA00022679"/>
    </source>
</evidence>
<keyword evidence="2 5" id="KW-0012">Acyltransferase</keyword>
<keyword evidence="6" id="KW-1185">Reference proteome</keyword>
<dbReference type="PANTHER" id="PTHR10434:SF55">
    <property type="entry name" value="POSSIBLE ACYLTRANSFERASE"/>
    <property type="match status" value="1"/>
</dbReference>
<dbReference type="GO" id="GO:0003841">
    <property type="term" value="F:1-acylglycerol-3-phosphate O-acyltransferase activity"/>
    <property type="evidence" value="ECO:0007669"/>
    <property type="project" value="UniProtKB-EC"/>
</dbReference>
<dbReference type="GO" id="GO:0006654">
    <property type="term" value="P:phosphatidic acid biosynthetic process"/>
    <property type="evidence" value="ECO:0007669"/>
    <property type="project" value="TreeGrafter"/>
</dbReference>
<dbReference type="SMART" id="SM00563">
    <property type="entry name" value="PlsC"/>
    <property type="match status" value="1"/>
</dbReference>
<name>A0A1R4GPL6_9MICO</name>
<sequence>MAKSREKTAAFHATAAVTLPVFGAMARVRVRNPEALPQEGPFILAPNHYSEIDPIVMGVAVWKSGRAPHFMAKASLWKIPVVKQILNGLKQIPVERSRTKTSGSAPMDAAAQIIEDQAGVIVYPEGTLTRDPEMWPMRGKNGAVRLAVDAGIPLIPAAHWGTHRLMPRYGRGIRPFPRKRIDVVFGAPIDLSGVTSSHSNKQVTAATAELMNSISALVGELRGLEPPKERWDPARAGQSETGRFSE</sequence>
<proteinExistence type="predicted"/>
<dbReference type="RefSeq" id="WP_234988609.1">
    <property type="nucleotide sequence ID" value="NZ_FUHU01000048.1"/>
</dbReference>
<evidence type="ECO:0000256" key="2">
    <source>
        <dbReference type="ARBA" id="ARBA00023315"/>
    </source>
</evidence>
<dbReference type="EMBL" id="FUHU01000048">
    <property type="protein sequence ID" value="SJM69993.1"/>
    <property type="molecule type" value="Genomic_DNA"/>
</dbReference>
<dbReference type="EC" id="2.3.1.51" evidence="5"/>
<dbReference type="Pfam" id="PF01553">
    <property type="entry name" value="Acyltransferase"/>
    <property type="match status" value="1"/>
</dbReference>
<dbReference type="AlphaFoldDB" id="A0A1R4GPL6"/>
<dbReference type="GO" id="GO:0005886">
    <property type="term" value="C:plasma membrane"/>
    <property type="evidence" value="ECO:0007669"/>
    <property type="project" value="TreeGrafter"/>
</dbReference>
<organism evidence="5 6">
    <name type="scientific">Agrococcus casei LMG 22410</name>
    <dbReference type="NCBI Taxonomy" id="1255656"/>
    <lineage>
        <taxon>Bacteria</taxon>
        <taxon>Bacillati</taxon>
        <taxon>Actinomycetota</taxon>
        <taxon>Actinomycetes</taxon>
        <taxon>Micrococcales</taxon>
        <taxon>Microbacteriaceae</taxon>
        <taxon>Agrococcus</taxon>
    </lineage>
</organism>
<evidence type="ECO:0000313" key="5">
    <source>
        <dbReference type="EMBL" id="SJM69993.1"/>
    </source>
</evidence>
<accession>A0A1R4GPL6</accession>
<gene>
    <name evidence="5" type="ORF">CZ674_13650</name>
</gene>
<reference evidence="5 6" key="1">
    <citation type="submission" date="2017-02" db="EMBL/GenBank/DDBJ databases">
        <authorList>
            <person name="Peterson S.W."/>
        </authorList>
    </citation>
    <scope>NUCLEOTIDE SEQUENCE [LARGE SCALE GENOMIC DNA]</scope>
    <source>
        <strain evidence="5 6">LMG 22410</strain>
    </source>
</reference>
<evidence type="ECO:0000256" key="3">
    <source>
        <dbReference type="SAM" id="MobiDB-lite"/>
    </source>
</evidence>
<dbReference type="PANTHER" id="PTHR10434">
    <property type="entry name" value="1-ACYL-SN-GLYCEROL-3-PHOSPHATE ACYLTRANSFERASE"/>
    <property type="match status" value="1"/>
</dbReference>
<dbReference type="SUPFAM" id="SSF69593">
    <property type="entry name" value="Glycerol-3-phosphate (1)-acyltransferase"/>
    <property type="match status" value="1"/>
</dbReference>